<accession>A0AAV5EAI4</accession>
<protein>
    <submittedName>
        <fullName evidence="1">Uncharacterized protein</fullName>
    </submittedName>
</protein>
<evidence type="ECO:0000313" key="1">
    <source>
        <dbReference type="EMBL" id="GJN19787.1"/>
    </source>
</evidence>
<dbReference type="Proteomes" id="UP001054889">
    <property type="component" value="Unassembled WGS sequence"/>
</dbReference>
<organism evidence="1 2">
    <name type="scientific">Eleusine coracana subsp. coracana</name>
    <dbReference type="NCBI Taxonomy" id="191504"/>
    <lineage>
        <taxon>Eukaryota</taxon>
        <taxon>Viridiplantae</taxon>
        <taxon>Streptophyta</taxon>
        <taxon>Embryophyta</taxon>
        <taxon>Tracheophyta</taxon>
        <taxon>Spermatophyta</taxon>
        <taxon>Magnoliopsida</taxon>
        <taxon>Liliopsida</taxon>
        <taxon>Poales</taxon>
        <taxon>Poaceae</taxon>
        <taxon>PACMAD clade</taxon>
        <taxon>Chloridoideae</taxon>
        <taxon>Cynodonteae</taxon>
        <taxon>Eleusininae</taxon>
        <taxon>Eleusine</taxon>
    </lineage>
</organism>
<evidence type="ECO:0000313" key="2">
    <source>
        <dbReference type="Proteomes" id="UP001054889"/>
    </source>
</evidence>
<name>A0AAV5EAI4_ELECO</name>
<comment type="caution">
    <text evidence="1">The sequence shown here is derived from an EMBL/GenBank/DDBJ whole genome shotgun (WGS) entry which is preliminary data.</text>
</comment>
<proteinExistence type="predicted"/>
<keyword evidence="2" id="KW-1185">Reference proteome</keyword>
<reference evidence="1" key="1">
    <citation type="journal article" date="2018" name="DNA Res.">
        <title>Multiple hybrid de novo genome assembly of finger millet, an orphan allotetraploid crop.</title>
        <authorList>
            <person name="Hatakeyama M."/>
            <person name="Aluri S."/>
            <person name="Balachadran M.T."/>
            <person name="Sivarajan S.R."/>
            <person name="Patrignani A."/>
            <person name="Gruter S."/>
            <person name="Poveda L."/>
            <person name="Shimizu-Inatsugi R."/>
            <person name="Baeten J."/>
            <person name="Francoijs K.J."/>
            <person name="Nataraja K.N."/>
            <person name="Reddy Y.A.N."/>
            <person name="Phadnis S."/>
            <person name="Ravikumar R.L."/>
            <person name="Schlapbach R."/>
            <person name="Sreeman S.M."/>
            <person name="Shimizu K.K."/>
        </authorList>
    </citation>
    <scope>NUCLEOTIDE SEQUENCE</scope>
</reference>
<reference evidence="1" key="2">
    <citation type="submission" date="2021-12" db="EMBL/GenBank/DDBJ databases">
        <title>Resequencing data analysis of finger millet.</title>
        <authorList>
            <person name="Hatakeyama M."/>
            <person name="Aluri S."/>
            <person name="Balachadran M.T."/>
            <person name="Sivarajan S.R."/>
            <person name="Poveda L."/>
            <person name="Shimizu-Inatsugi R."/>
            <person name="Schlapbach R."/>
            <person name="Sreeman S.M."/>
            <person name="Shimizu K.K."/>
        </authorList>
    </citation>
    <scope>NUCLEOTIDE SEQUENCE</scope>
</reference>
<dbReference type="EMBL" id="BQKI01000074">
    <property type="protein sequence ID" value="GJN19787.1"/>
    <property type="molecule type" value="Genomic_DNA"/>
</dbReference>
<sequence length="115" mass="11921">MCVSTRVADVVGDGETAVAEAGLGVLSATNTSAVSGVVEIDTIVCSAIMSVATAFASAMSMTLRPPGQRLFLLRWAGAPGVGSAQGKAQSWPDSWEARDSNLHREQRGHACCVEE</sequence>
<gene>
    <name evidence="1" type="primary">gb07096</name>
    <name evidence="1" type="ORF">PR202_gb07096</name>
</gene>
<dbReference type="AlphaFoldDB" id="A0AAV5EAI4"/>